<dbReference type="InterPro" id="IPR007021">
    <property type="entry name" value="DUF659"/>
</dbReference>
<reference evidence="2" key="1">
    <citation type="journal article" date="2018" name="DNA Res.">
        <title>Multiple hybrid de novo genome assembly of finger millet, an orphan allotetraploid crop.</title>
        <authorList>
            <person name="Hatakeyama M."/>
            <person name="Aluri S."/>
            <person name="Balachadran M.T."/>
            <person name="Sivarajan S.R."/>
            <person name="Patrignani A."/>
            <person name="Gruter S."/>
            <person name="Poveda L."/>
            <person name="Shimizu-Inatsugi R."/>
            <person name="Baeten J."/>
            <person name="Francoijs K.J."/>
            <person name="Nataraja K.N."/>
            <person name="Reddy Y.A.N."/>
            <person name="Phadnis S."/>
            <person name="Ravikumar R.L."/>
            <person name="Schlapbach R."/>
            <person name="Sreeman S.M."/>
            <person name="Shimizu K.K."/>
        </authorList>
    </citation>
    <scope>NUCLEOTIDE SEQUENCE</scope>
</reference>
<evidence type="ECO:0000313" key="2">
    <source>
        <dbReference type="EMBL" id="GJM90739.1"/>
    </source>
</evidence>
<name>A0AAV5BYA5_ELECO</name>
<dbReference type="AlphaFoldDB" id="A0AAV5BYA5"/>
<evidence type="ECO:0000313" key="3">
    <source>
        <dbReference type="Proteomes" id="UP001054889"/>
    </source>
</evidence>
<dbReference type="Proteomes" id="UP001054889">
    <property type="component" value="Unassembled WGS sequence"/>
</dbReference>
<comment type="caution">
    <text evidence="2">The sequence shown here is derived from an EMBL/GenBank/DDBJ whole genome shotgun (WGS) entry which is preliminary data.</text>
</comment>
<feature type="domain" description="DUF659" evidence="1">
    <location>
        <begin position="46"/>
        <end position="150"/>
    </location>
</feature>
<accession>A0AAV5BYA5</accession>
<dbReference type="Pfam" id="PF04937">
    <property type="entry name" value="DUF659"/>
    <property type="match status" value="1"/>
</dbReference>
<evidence type="ECO:0000259" key="1">
    <source>
        <dbReference type="Pfam" id="PF04937"/>
    </source>
</evidence>
<proteinExistence type="predicted"/>
<sequence>MQLLSIAKCTSYTRVEAHLLQKTGKGIGKCLKVTYEMLSEMRKEVERASESLLKQERRHIETQLESTKSTWPEKGVTICSHRWSDPQRRPIINFIVVSEKAPMFLRADNCEGEYKSKKYIAEKLRAIIDEVGHQNVVQIITDNAANYKDLVFVHSNLRHLSRRTEAYKIGEIRMWDVGGDSFDSVGGIGLLEVADLSIDEPELQAISFGLGDLEIETVEENEEEA</sequence>
<protein>
    <recommendedName>
        <fullName evidence="1">DUF659 domain-containing protein</fullName>
    </recommendedName>
</protein>
<dbReference type="PANTHER" id="PTHR32166:SF81">
    <property type="entry name" value="OS06G0658400 PROTEIN"/>
    <property type="match status" value="1"/>
</dbReference>
<dbReference type="PANTHER" id="PTHR32166">
    <property type="entry name" value="OSJNBA0013A04.12 PROTEIN"/>
    <property type="match status" value="1"/>
</dbReference>
<reference evidence="2" key="2">
    <citation type="submission" date="2021-12" db="EMBL/GenBank/DDBJ databases">
        <title>Resequencing data analysis of finger millet.</title>
        <authorList>
            <person name="Hatakeyama M."/>
            <person name="Aluri S."/>
            <person name="Balachadran M.T."/>
            <person name="Sivarajan S.R."/>
            <person name="Poveda L."/>
            <person name="Shimizu-Inatsugi R."/>
            <person name="Schlapbach R."/>
            <person name="Sreeman S.M."/>
            <person name="Shimizu K.K."/>
        </authorList>
    </citation>
    <scope>NUCLEOTIDE SEQUENCE</scope>
</reference>
<organism evidence="2 3">
    <name type="scientific">Eleusine coracana subsp. coracana</name>
    <dbReference type="NCBI Taxonomy" id="191504"/>
    <lineage>
        <taxon>Eukaryota</taxon>
        <taxon>Viridiplantae</taxon>
        <taxon>Streptophyta</taxon>
        <taxon>Embryophyta</taxon>
        <taxon>Tracheophyta</taxon>
        <taxon>Spermatophyta</taxon>
        <taxon>Magnoliopsida</taxon>
        <taxon>Liliopsida</taxon>
        <taxon>Poales</taxon>
        <taxon>Poaceae</taxon>
        <taxon>PACMAD clade</taxon>
        <taxon>Chloridoideae</taxon>
        <taxon>Cynodonteae</taxon>
        <taxon>Eleusininae</taxon>
        <taxon>Eleusine</taxon>
    </lineage>
</organism>
<gene>
    <name evidence="2" type="primary">ga07047</name>
    <name evidence="2" type="ORF">PR202_ga07047</name>
</gene>
<keyword evidence="3" id="KW-1185">Reference proteome</keyword>
<dbReference type="EMBL" id="BQKI01000003">
    <property type="protein sequence ID" value="GJM90739.1"/>
    <property type="molecule type" value="Genomic_DNA"/>
</dbReference>